<gene>
    <name evidence="1" type="ORF">H5V45_14105</name>
</gene>
<protein>
    <recommendedName>
        <fullName evidence="3">DUF3352 domain-containing protein</fullName>
    </recommendedName>
</protein>
<dbReference type="AlphaFoldDB" id="A0A7X0VCP9"/>
<organism evidence="1 2">
    <name type="scientific">Nocardioides luti</name>
    <dbReference type="NCBI Taxonomy" id="2761101"/>
    <lineage>
        <taxon>Bacteria</taxon>
        <taxon>Bacillati</taxon>
        <taxon>Actinomycetota</taxon>
        <taxon>Actinomycetes</taxon>
        <taxon>Propionibacteriales</taxon>
        <taxon>Nocardioidaceae</taxon>
        <taxon>Nocardioides</taxon>
    </lineage>
</organism>
<sequence length="349" mass="36693">MRKRLIIVAAVVVALALVAAGLLWWRSQQGTDLERAAALAPPDAERLSWTDWAGVRRELGVSLDADSGTSQLRKFLDQGYDADLTSGSALVQSAPVLQAKFGFSPASVDWELFSQSPQGAVVILHLPESTDFGDLEANLTDLGFTRPSSDTGVWQGGDLLSSIGSDLTPELQFIALDAERGLVLTSDEPTYLAQAVKDSDGGDGVADDLRQVIAASGDPLSAAVYSGAYTCEKLAMSQADPGDQEQADQLLRDAGKVNPVTGFAMSVQPDRDVRVVLGFENDDQARTNADSRAALAAGPAPGQGGDFADRFSVRSVTADGSLVTMDLKPVEGAYVLSDLSNGPVLFATC</sequence>
<dbReference type="Proteomes" id="UP000523955">
    <property type="component" value="Unassembled WGS sequence"/>
</dbReference>
<dbReference type="RefSeq" id="WP_185253508.1">
    <property type="nucleotide sequence ID" value="NZ_JACKXE010000001.1"/>
</dbReference>
<evidence type="ECO:0008006" key="3">
    <source>
        <dbReference type="Google" id="ProtNLM"/>
    </source>
</evidence>
<keyword evidence="2" id="KW-1185">Reference proteome</keyword>
<name>A0A7X0VCP9_9ACTN</name>
<evidence type="ECO:0000313" key="2">
    <source>
        <dbReference type="Proteomes" id="UP000523955"/>
    </source>
</evidence>
<reference evidence="1 2" key="1">
    <citation type="submission" date="2020-08" db="EMBL/GenBank/DDBJ databases">
        <authorList>
            <person name="Seo M.-J."/>
        </authorList>
    </citation>
    <scope>NUCLEOTIDE SEQUENCE [LARGE SCALE GENOMIC DNA]</scope>
    <source>
        <strain evidence="1 2">KIGAM211</strain>
    </source>
</reference>
<dbReference type="EMBL" id="JACKXE010000001">
    <property type="protein sequence ID" value="MBB6628453.1"/>
    <property type="molecule type" value="Genomic_DNA"/>
</dbReference>
<evidence type="ECO:0000313" key="1">
    <source>
        <dbReference type="EMBL" id="MBB6628453.1"/>
    </source>
</evidence>
<proteinExistence type="predicted"/>
<accession>A0A7X0VCP9</accession>
<comment type="caution">
    <text evidence="1">The sequence shown here is derived from an EMBL/GenBank/DDBJ whole genome shotgun (WGS) entry which is preliminary data.</text>
</comment>